<dbReference type="GO" id="GO:0043565">
    <property type="term" value="F:sequence-specific DNA binding"/>
    <property type="evidence" value="ECO:0007669"/>
    <property type="project" value="InterPro"/>
</dbReference>
<accession>A0A7Y3WRV4</accession>
<dbReference type="Proteomes" id="UP000531659">
    <property type="component" value="Unassembled WGS sequence"/>
</dbReference>
<evidence type="ECO:0000313" key="2">
    <source>
        <dbReference type="EMBL" id="NNU76362.1"/>
    </source>
</evidence>
<feature type="domain" description="Insertion element IS150 protein InsJ-like helix-turn-helix" evidence="1">
    <location>
        <begin position="11"/>
        <end position="63"/>
    </location>
</feature>
<dbReference type="EMBL" id="JABEYB010000007">
    <property type="protein sequence ID" value="NNU76362.1"/>
    <property type="molecule type" value="Genomic_DNA"/>
</dbReference>
<dbReference type="InterPro" id="IPR010921">
    <property type="entry name" value="Trp_repressor/repl_initiator"/>
</dbReference>
<protein>
    <submittedName>
        <fullName evidence="2">Helix-turn-helix domain-containing protein</fullName>
    </submittedName>
</protein>
<evidence type="ECO:0000313" key="3">
    <source>
        <dbReference type="Proteomes" id="UP000531659"/>
    </source>
</evidence>
<comment type="caution">
    <text evidence="2">The sequence shown here is derived from an EMBL/GenBank/DDBJ whole genome shotgun (WGS) entry which is preliminary data.</text>
</comment>
<dbReference type="SUPFAM" id="SSF48295">
    <property type="entry name" value="TrpR-like"/>
    <property type="match status" value="1"/>
</dbReference>
<reference evidence="2 3" key="1">
    <citation type="submission" date="2020-05" db="EMBL/GenBank/DDBJ databases">
        <title>Complete genome of Clostridium estertheticum subspecies estertheticum, isolated from Vacuum packed lamb meat from New Zealand imported to Switzerland.</title>
        <authorList>
            <person name="Wambui J."/>
            <person name="Stevens M.J.A."/>
            <person name="Stephan R."/>
        </authorList>
    </citation>
    <scope>NUCLEOTIDE SEQUENCE [LARGE SCALE GENOMIC DNA]</scope>
    <source>
        <strain evidence="2 3">CEST001</strain>
    </source>
</reference>
<evidence type="ECO:0000259" key="1">
    <source>
        <dbReference type="Pfam" id="PF13518"/>
    </source>
</evidence>
<gene>
    <name evidence="2" type="ORF">HLQ16_10510</name>
</gene>
<dbReference type="AlphaFoldDB" id="A0A7Y3WRV4"/>
<sequence length="94" mass="11420">MTKGRTTSWKERIEIVLYCIAYSNDYQRTAEFYHVSYQQVYQWVKKYEFGKGNSLKDRRGRKKSEEELTLEDRTKLSIKKLKIENERLRAENAF</sequence>
<dbReference type="Pfam" id="PF13518">
    <property type="entry name" value="HTH_28"/>
    <property type="match status" value="1"/>
</dbReference>
<name>A0A7Y3WRV4_9CLOT</name>
<organism evidence="2 3">
    <name type="scientific">Clostridium estertheticum</name>
    <dbReference type="NCBI Taxonomy" id="238834"/>
    <lineage>
        <taxon>Bacteria</taxon>
        <taxon>Bacillati</taxon>
        <taxon>Bacillota</taxon>
        <taxon>Clostridia</taxon>
        <taxon>Eubacteriales</taxon>
        <taxon>Clostridiaceae</taxon>
        <taxon>Clostridium</taxon>
    </lineage>
</organism>
<dbReference type="InterPro" id="IPR055247">
    <property type="entry name" value="InsJ-like_HTH"/>
</dbReference>
<proteinExistence type="predicted"/>